<keyword evidence="2" id="KW-1185">Reference proteome</keyword>
<protein>
    <submittedName>
        <fullName evidence="1">Uncharacterized protein</fullName>
    </submittedName>
</protein>
<sequence>MLACMYGPAGLRPRLECEVVRTTLHHKGSEKIHSEIWVKYSAVDVGDGRLPSILALADDKRLKRNTLKHSKDSSWNTA</sequence>
<gene>
    <name evidence="1" type="ORF">EVAR_76917_1</name>
</gene>
<proteinExistence type="predicted"/>
<dbReference type="Proteomes" id="UP000299102">
    <property type="component" value="Unassembled WGS sequence"/>
</dbReference>
<comment type="caution">
    <text evidence="1">The sequence shown here is derived from an EMBL/GenBank/DDBJ whole genome shotgun (WGS) entry which is preliminary data.</text>
</comment>
<dbReference type="AlphaFoldDB" id="A0A4C1SER5"/>
<accession>A0A4C1SER5</accession>
<name>A0A4C1SER5_EUMVA</name>
<evidence type="ECO:0000313" key="2">
    <source>
        <dbReference type="Proteomes" id="UP000299102"/>
    </source>
</evidence>
<reference evidence="1 2" key="1">
    <citation type="journal article" date="2019" name="Commun. Biol.">
        <title>The bagworm genome reveals a unique fibroin gene that provides high tensile strength.</title>
        <authorList>
            <person name="Kono N."/>
            <person name="Nakamura H."/>
            <person name="Ohtoshi R."/>
            <person name="Tomita M."/>
            <person name="Numata K."/>
            <person name="Arakawa K."/>
        </authorList>
    </citation>
    <scope>NUCLEOTIDE SEQUENCE [LARGE SCALE GENOMIC DNA]</scope>
</reference>
<dbReference type="EMBL" id="BGZK01000006">
    <property type="protein sequence ID" value="GBP00649.1"/>
    <property type="molecule type" value="Genomic_DNA"/>
</dbReference>
<evidence type="ECO:0000313" key="1">
    <source>
        <dbReference type="EMBL" id="GBP00649.1"/>
    </source>
</evidence>
<organism evidence="1 2">
    <name type="scientific">Eumeta variegata</name>
    <name type="common">Bagworm moth</name>
    <name type="synonym">Eumeta japonica</name>
    <dbReference type="NCBI Taxonomy" id="151549"/>
    <lineage>
        <taxon>Eukaryota</taxon>
        <taxon>Metazoa</taxon>
        <taxon>Ecdysozoa</taxon>
        <taxon>Arthropoda</taxon>
        <taxon>Hexapoda</taxon>
        <taxon>Insecta</taxon>
        <taxon>Pterygota</taxon>
        <taxon>Neoptera</taxon>
        <taxon>Endopterygota</taxon>
        <taxon>Lepidoptera</taxon>
        <taxon>Glossata</taxon>
        <taxon>Ditrysia</taxon>
        <taxon>Tineoidea</taxon>
        <taxon>Psychidae</taxon>
        <taxon>Oiketicinae</taxon>
        <taxon>Eumeta</taxon>
    </lineage>
</organism>